<feature type="transmembrane region" description="Helical" evidence="6">
    <location>
        <begin position="150"/>
        <end position="173"/>
    </location>
</feature>
<feature type="transmembrane region" description="Helical" evidence="6">
    <location>
        <begin position="92"/>
        <end position="111"/>
    </location>
</feature>
<dbReference type="CDD" id="cd17328">
    <property type="entry name" value="MFS_spinster_like"/>
    <property type="match status" value="1"/>
</dbReference>
<evidence type="ECO:0000259" key="7">
    <source>
        <dbReference type="PROSITE" id="PS50850"/>
    </source>
</evidence>
<proteinExistence type="predicted"/>
<feature type="domain" description="Major facilitator superfamily (MFS) profile" evidence="7">
    <location>
        <begin position="25"/>
        <end position="440"/>
    </location>
</feature>
<feature type="transmembrane region" description="Helical" evidence="6">
    <location>
        <begin position="287"/>
        <end position="307"/>
    </location>
</feature>
<keyword evidence="5 6" id="KW-0472">Membrane</keyword>
<dbReference type="InterPro" id="IPR044770">
    <property type="entry name" value="MFS_spinster-like"/>
</dbReference>
<evidence type="ECO:0000256" key="5">
    <source>
        <dbReference type="ARBA" id="ARBA00023136"/>
    </source>
</evidence>
<feature type="transmembrane region" description="Helical" evidence="6">
    <location>
        <begin position="246"/>
        <end position="267"/>
    </location>
</feature>
<evidence type="ECO:0000313" key="9">
    <source>
        <dbReference type="Proteomes" id="UP000235005"/>
    </source>
</evidence>
<comment type="caution">
    <text evidence="8">The sequence shown here is derived from an EMBL/GenBank/DDBJ whole genome shotgun (WGS) entry which is preliminary data.</text>
</comment>
<sequence length="449" mass="49106">MTSDTRSDRKEHEHEWPKPAYAWYMTFLLMVLYMFSFLDRTIIVLLIEPIKRDLQLTDTHVSLLYGLAFAIFYTIMGIPIARLADSKNRRSIVAVGVLVWSAMTAACGLAKDFGQLFLARIGVGVGEAALSPAAYSLISDSFPEEKRARAMSVYTMGLYLGVGMALLLGGAVIEWVATMDTVSLPVLGEMYSWQLTFVIVGAPGLVFFVLVMALREPARQGIALGARVQVIPLGEAMGWFLQRKRFYLSFYLAMTFITLYSYSLTAWTPSFFIRTHDWTTLQVSQNYGMVMLIFGPAGILAGGWLASRQFRRGDELANARMATYAFLGLLIPAATMTLVDSAWVSLGLVAVIKFLSGLPLGVAMAAVHEVTPNRLRAQAAAIYLFLLNILGLGTGPTIVALLTDYAFGDPAALRYSLAIVGVGACLAGLLLSVYATGQLRILKQELARA</sequence>
<dbReference type="EMBL" id="PKUS01000002">
    <property type="protein sequence ID" value="PLW70271.1"/>
    <property type="molecule type" value="Genomic_DNA"/>
</dbReference>
<dbReference type="AlphaFoldDB" id="A0A2N5X715"/>
<comment type="subcellular location">
    <subcellularLocation>
        <location evidence="1">Membrane</location>
        <topology evidence="1">Multi-pass membrane protein</topology>
    </subcellularLocation>
</comment>
<evidence type="ECO:0000256" key="3">
    <source>
        <dbReference type="ARBA" id="ARBA00022692"/>
    </source>
</evidence>
<organism evidence="8 9">
    <name type="scientific">Pseudohalioglobus lutimaris</name>
    <dbReference type="NCBI Taxonomy" id="1737061"/>
    <lineage>
        <taxon>Bacteria</taxon>
        <taxon>Pseudomonadati</taxon>
        <taxon>Pseudomonadota</taxon>
        <taxon>Gammaproteobacteria</taxon>
        <taxon>Cellvibrionales</taxon>
        <taxon>Halieaceae</taxon>
        <taxon>Pseudohalioglobus</taxon>
    </lineage>
</organism>
<gene>
    <name evidence="8" type="ORF">C0039_03435</name>
</gene>
<feature type="transmembrane region" description="Helical" evidence="6">
    <location>
        <begin position="415"/>
        <end position="435"/>
    </location>
</feature>
<feature type="transmembrane region" description="Helical" evidence="6">
    <location>
        <begin position="21"/>
        <end position="47"/>
    </location>
</feature>
<evidence type="ECO:0000256" key="1">
    <source>
        <dbReference type="ARBA" id="ARBA00004141"/>
    </source>
</evidence>
<evidence type="ECO:0000313" key="8">
    <source>
        <dbReference type="EMBL" id="PLW70271.1"/>
    </source>
</evidence>
<keyword evidence="9" id="KW-1185">Reference proteome</keyword>
<dbReference type="PROSITE" id="PS50850">
    <property type="entry name" value="MFS"/>
    <property type="match status" value="1"/>
</dbReference>
<dbReference type="InterPro" id="IPR011701">
    <property type="entry name" value="MFS"/>
</dbReference>
<dbReference type="InterPro" id="IPR020846">
    <property type="entry name" value="MFS_dom"/>
</dbReference>
<dbReference type="PANTHER" id="PTHR23505">
    <property type="entry name" value="SPINSTER"/>
    <property type="match status" value="1"/>
</dbReference>
<feature type="transmembrane region" description="Helical" evidence="6">
    <location>
        <begin position="319"/>
        <end position="339"/>
    </location>
</feature>
<keyword evidence="4 6" id="KW-1133">Transmembrane helix</keyword>
<evidence type="ECO:0000256" key="6">
    <source>
        <dbReference type="SAM" id="Phobius"/>
    </source>
</evidence>
<dbReference type="RefSeq" id="WP_101517249.1">
    <property type="nucleotide sequence ID" value="NZ_PKUS01000002.1"/>
</dbReference>
<dbReference type="GO" id="GO:0016020">
    <property type="term" value="C:membrane"/>
    <property type="evidence" value="ECO:0007669"/>
    <property type="project" value="UniProtKB-SubCell"/>
</dbReference>
<dbReference type="Pfam" id="PF07690">
    <property type="entry name" value="MFS_1"/>
    <property type="match status" value="1"/>
</dbReference>
<evidence type="ECO:0000256" key="2">
    <source>
        <dbReference type="ARBA" id="ARBA00022448"/>
    </source>
</evidence>
<dbReference type="OrthoDB" id="6057322at2"/>
<dbReference type="Gene3D" id="1.20.1250.20">
    <property type="entry name" value="MFS general substrate transporter like domains"/>
    <property type="match status" value="2"/>
</dbReference>
<dbReference type="SUPFAM" id="SSF103473">
    <property type="entry name" value="MFS general substrate transporter"/>
    <property type="match status" value="1"/>
</dbReference>
<dbReference type="GO" id="GO:0022857">
    <property type="term" value="F:transmembrane transporter activity"/>
    <property type="evidence" value="ECO:0007669"/>
    <property type="project" value="InterPro"/>
</dbReference>
<accession>A0A2N5X715</accession>
<dbReference type="PANTHER" id="PTHR23505:SF79">
    <property type="entry name" value="PROTEIN SPINSTER"/>
    <property type="match status" value="1"/>
</dbReference>
<keyword evidence="2" id="KW-0813">Transport</keyword>
<name>A0A2N5X715_9GAMM</name>
<feature type="transmembrane region" description="Helical" evidence="6">
    <location>
        <begin position="193"/>
        <end position="214"/>
    </location>
</feature>
<protein>
    <submittedName>
        <fullName evidence="8">MFS transporter</fullName>
    </submittedName>
</protein>
<dbReference type="Proteomes" id="UP000235005">
    <property type="component" value="Unassembled WGS sequence"/>
</dbReference>
<dbReference type="InterPro" id="IPR036259">
    <property type="entry name" value="MFS_trans_sf"/>
</dbReference>
<keyword evidence="3 6" id="KW-0812">Transmembrane</keyword>
<feature type="transmembrane region" description="Helical" evidence="6">
    <location>
        <begin position="345"/>
        <end position="367"/>
    </location>
</feature>
<evidence type="ECO:0000256" key="4">
    <source>
        <dbReference type="ARBA" id="ARBA00022989"/>
    </source>
</evidence>
<reference evidence="8 9" key="1">
    <citation type="submission" date="2018-01" db="EMBL/GenBank/DDBJ databases">
        <title>The draft genome sequence of Halioglobus lutimaris HF004.</title>
        <authorList>
            <person name="Du Z.-J."/>
            <person name="Shi M.-J."/>
        </authorList>
    </citation>
    <scope>NUCLEOTIDE SEQUENCE [LARGE SCALE GENOMIC DNA]</scope>
    <source>
        <strain evidence="8 9">HF004</strain>
    </source>
</reference>
<feature type="transmembrane region" description="Helical" evidence="6">
    <location>
        <begin position="59"/>
        <end position="80"/>
    </location>
</feature>
<feature type="transmembrane region" description="Helical" evidence="6">
    <location>
        <begin position="379"/>
        <end position="403"/>
    </location>
</feature>